<evidence type="ECO:0000313" key="2">
    <source>
        <dbReference type="Proteomes" id="UP000183567"/>
    </source>
</evidence>
<dbReference type="AlphaFoldDB" id="A0A1J8Q419"/>
<proteinExistence type="predicted"/>
<reference evidence="1 2" key="1">
    <citation type="submission" date="2016-03" db="EMBL/GenBank/DDBJ databases">
        <title>Comparative genomics of the ectomycorrhizal sister species Rhizopogon vinicolor and Rhizopogon vesiculosus (Basidiomycota: Boletales) reveals a divergence of the mating type B locus.</title>
        <authorList>
            <person name="Mujic A.B."/>
            <person name="Kuo A."/>
            <person name="Tritt A."/>
            <person name="Lipzen A."/>
            <person name="Chen C."/>
            <person name="Johnson J."/>
            <person name="Sharma A."/>
            <person name="Barry K."/>
            <person name="Grigoriev I.V."/>
            <person name="Spatafora J.W."/>
        </authorList>
    </citation>
    <scope>NUCLEOTIDE SEQUENCE [LARGE SCALE GENOMIC DNA]</scope>
    <source>
        <strain evidence="1 2">AM-OR11-056</strain>
    </source>
</reference>
<name>A0A1J8Q419_9AGAM</name>
<evidence type="ECO:0000313" key="1">
    <source>
        <dbReference type="EMBL" id="OJA08016.1"/>
    </source>
</evidence>
<organism evidence="1 2">
    <name type="scientific">Rhizopogon vesiculosus</name>
    <dbReference type="NCBI Taxonomy" id="180088"/>
    <lineage>
        <taxon>Eukaryota</taxon>
        <taxon>Fungi</taxon>
        <taxon>Dikarya</taxon>
        <taxon>Basidiomycota</taxon>
        <taxon>Agaricomycotina</taxon>
        <taxon>Agaricomycetes</taxon>
        <taxon>Agaricomycetidae</taxon>
        <taxon>Boletales</taxon>
        <taxon>Suillineae</taxon>
        <taxon>Rhizopogonaceae</taxon>
        <taxon>Rhizopogon</taxon>
    </lineage>
</organism>
<dbReference type="EMBL" id="LVVM01006473">
    <property type="protein sequence ID" value="OJA08016.1"/>
    <property type="molecule type" value="Genomic_DNA"/>
</dbReference>
<dbReference type="OrthoDB" id="3231855at2759"/>
<dbReference type="InterPro" id="IPR036063">
    <property type="entry name" value="Smr_dom_sf"/>
</dbReference>
<sequence length="70" mass="7918">MSDPFFKRSKPNTIDPHRLYVAEAEFYFERTVEEAQDYGSVKGNHSDDSIPKIKPAIQALGERYALVSVG</sequence>
<dbReference type="Proteomes" id="UP000183567">
    <property type="component" value="Unassembled WGS sequence"/>
</dbReference>
<comment type="caution">
    <text evidence="1">The sequence shown here is derived from an EMBL/GenBank/DDBJ whole genome shotgun (WGS) entry which is preliminary data.</text>
</comment>
<dbReference type="SUPFAM" id="SSF160443">
    <property type="entry name" value="SMR domain-like"/>
    <property type="match status" value="1"/>
</dbReference>
<accession>A0A1J8Q419</accession>
<dbReference type="Gene3D" id="3.30.1370.110">
    <property type="match status" value="1"/>
</dbReference>
<gene>
    <name evidence="1" type="ORF">AZE42_08018</name>
</gene>
<protein>
    <submittedName>
        <fullName evidence="1">Uncharacterized protein</fullName>
    </submittedName>
</protein>
<keyword evidence="2" id="KW-1185">Reference proteome</keyword>